<feature type="region of interest" description="Disordered" evidence="1">
    <location>
        <begin position="53"/>
        <end position="84"/>
    </location>
</feature>
<organism evidence="2 3">
    <name type="scientific">Champsocephalus esox</name>
    <name type="common">pike icefish</name>
    <dbReference type="NCBI Taxonomy" id="159716"/>
    <lineage>
        <taxon>Eukaryota</taxon>
        <taxon>Metazoa</taxon>
        <taxon>Chordata</taxon>
        <taxon>Craniata</taxon>
        <taxon>Vertebrata</taxon>
        <taxon>Euteleostomi</taxon>
        <taxon>Actinopterygii</taxon>
        <taxon>Neopterygii</taxon>
        <taxon>Teleostei</taxon>
        <taxon>Neoteleostei</taxon>
        <taxon>Acanthomorphata</taxon>
        <taxon>Eupercaria</taxon>
        <taxon>Perciformes</taxon>
        <taxon>Notothenioidei</taxon>
        <taxon>Channichthyidae</taxon>
        <taxon>Champsocephalus</taxon>
    </lineage>
</organism>
<gene>
    <name evidence="2" type="ORF">CesoFtcFv8_009278</name>
</gene>
<sequence length="104" mass="10991">MPHLPVTQSSETSGTESVVSEVVMVTWLHGGVVGGLRWRMDMEMDVDGDEDNVFSLSSSTSAWDPSSRSALSAQRSPRNGAEAGDTKLLRAALLEQGVEEVGGG</sequence>
<accession>A0AAN8C9Z4</accession>
<evidence type="ECO:0000313" key="2">
    <source>
        <dbReference type="EMBL" id="KAK5899849.1"/>
    </source>
</evidence>
<comment type="caution">
    <text evidence="2">The sequence shown here is derived from an EMBL/GenBank/DDBJ whole genome shotgun (WGS) entry which is preliminary data.</text>
</comment>
<dbReference type="EMBL" id="JAULUE010002052">
    <property type="protein sequence ID" value="KAK5899849.1"/>
    <property type="molecule type" value="Genomic_DNA"/>
</dbReference>
<evidence type="ECO:0000256" key="1">
    <source>
        <dbReference type="SAM" id="MobiDB-lite"/>
    </source>
</evidence>
<dbReference type="Proteomes" id="UP001335648">
    <property type="component" value="Unassembled WGS sequence"/>
</dbReference>
<reference evidence="2 3" key="1">
    <citation type="journal article" date="2023" name="Mol. Biol. Evol.">
        <title>Genomics of Secondarily Temperate Adaptation in the Only Non-Antarctic Icefish.</title>
        <authorList>
            <person name="Rivera-Colon A.G."/>
            <person name="Rayamajhi N."/>
            <person name="Minhas B.F."/>
            <person name="Madrigal G."/>
            <person name="Bilyk K.T."/>
            <person name="Yoon V."/>
            <person name="Hune M."/>
            <person name="Gregory S."/>
            <person name="Cheng C.H.C."/>
            <person name="Catchen J.M."/>
        </authorList>
    </citation>
    <scope>NUCLEOTIDE SEQUENCE [LARGE SCALE GENOMIC DNA]</scope>
    <source>
        <strain evidence="2">JC2023a</strain>
    </source>
</reference>
<proteinExistence type="predicted"/>
<feature type="compositionally biased region" description="Polar residues" evidence="1">
    <location>
        <begin position="54"/>
        <end position="77"/>
    </location>
</feature>
<dbReference type="AlphaFoldDB" id="A0AAN8C9Z4"/>
<name>A0AAN8C9Z4_9TELE</name>
<protein>
    <submittedName>
        <fullName evidence="2">Uncharacterized protein</fullName>
    </submittedName>
</protein>
<evidence type="ECO:0000313" key="3">
    <source>
        <dbReference type="Proteomes" id="UP001335648"/>
    </source>
</evidence>
<keyword evidence="3" id="KW-1185">Reference proteome</keyword>